<evidence type="ECO:0000256" key="12">
    <source>
        <dbReference type="ARBA" id="ARBA00023288"/>
    </source>
</evidence>
<dbReference type="OMA" id="ACQHLGW"/>
<dbReference type="EnsemblProtists" id="PYU1_T004097">
    <property type="protein sequence ID" value="PYU1_T004097"/>
    <property type="gene ID" value="PYU1_G004087"/>
</dbReference>
<dbReference type="GO" id="GO:0004364">
    <property type="term" value="F:glutathione transferase activity"/>
    <property type="evidence" value="ECO:0007669"/>
    <property type="project" value="TreeGrafter"/>
</dbReference>
<evidence type="ECO:0000256" key="2">
    <source>
        <dbReference type="ARBA" id="ARBA00022679"/>
    </source>
</evidence>
<reference evidence="23" key="2">
    <citation type="submission" date="2010-04" db="EMBL/GenBank/DDBJ databases">
        <authorList>
            <person name="Buell R."/>
            <person name="Hamilton J."/>
            <person name="Hostetler J."/>
        </authorList>
    </citation>
    <scope>NUCLEOTIDE SEQUENCE [LARGE SCALE GENOMIC DNA]</scope>
    <source>
        <strain evidence="23">DAOM:BR144</strain>
    </source>
</reference>
<dbReference type="InterPro" id="IPR050997">
    <property type="entry name" value="MAPEG"/>
</dbReference>
<evidence type="ECO:0000256" key="11">
    <source>
        <dbReference type="ARBA" id="ARBA00023239"/>
    </source>
</evidence>
<evidence type="ECO:0000256" key="3">
    <source>
        <dbReference type="ARBA" id="ARBA00022692"/>
    </source>
</evidence>
<dbReference type="InterPro" id="IPR001129">
    <property type="entry name" value="Membr-assoc_MAPEG"/>
</dbReference>
<keyword evidence="10" id="KW-0564">Palmitate</keyword>
<keyword evidence="9 21" id="KW-0472">Membrane</keyword>
<evidence type="ECO:0000256" key="20">
    <source>
        <dbReference type="ARBA" id="ARBA00076908"/>
    </source>
</evidence>
<evidence type="ECO:0000256" key="1">
    <source>
        <dbReference type="ARBA" id="ARBA00004374"/>
    </source>
</evidence>
<keyword evidence="12" id="KW-0449">Lipoprotein</keyword>
<dbReference type="GO" id="GO:0006629">
    <property type="term" value="P:lipid metabolic process"/>
    <property type="evidence" value="ECO:0007669"/>
    <property type="project" value="UniProtKB-KW"/>
</dbReference>
<dbReference type="GO" id="GO:0004602">
    <property type="term" value="F:glutathione peroxidase activity"/>
    <property type="evidence" value="ECO:0007669"/>
    <property type="project" value="TreeGrafter"/>
</dbReference>
<dbReference type="FunFam" id="1.20.120.550:FF:000004">
    <property type="entry name" value="Microsomal glutathione S-transferase 3"/>
    <property type="match status" value="1"/>
</dbReference>
<keyword evidence="11" id="KW-0456">Lyase</keyword>
<feature type="transmembrane region" description="Helical" evidence="21">
    <location>
        <begin position="12"/>
        <end position="29"/>
    </location>
</feature>
<keyword evidence="6" id="KW-0560">Oxidoreductase</keyword>
<feature type="transmembrane region" description="Helical" evidence="21">
    <location>
        <begin position="71"/>
        <end position="99"/>
    </location>
</feature>
<dbReference type="GO" id="GO:0005635">
    <property type="term" value="C:nuclear envelope"/>
    <property type="evidence" value="ECO:0007669"/>
    <property type="project" value="TreeGrafter"/>
</dbReference>
<evidence type="ECO:0000256" key="5">
    <source>
        <dbReference type="ARBA" id="ARBA00022989"/>
    </source>
</evidence>
<dbReference type="SUPFAM" id="SSF161084">
    <property type="entry name" value="MAPEG domain-like"/>
    <property type="match status" value="1"/>
</dbReference>
<evidence type="ECO:0000256" key="14">
    <source>
        <dbReference type="ARBA" id="ARBA00037916"/>
    </source>
</evidence>
<evidence type="ECO:0000256" key="10">
    <source>
        <dbReference type="ARBA" id="ARBA00023139"/>
    </source>
</evidence>
<dbReference type="Gene3D" id="1.20.120.550">
    <property type="entry name" value="Membrane associated eicosanoid/glutathione metabolism-like domain"/>
    <property type="match status" value="1"/>
</dbReference>
<keyword evidence="23" id="KW-1185">Reference proteome</keyword>
<dbReference type="AlphaFoldDB" id="K3WGK6"/>
<dbReference type="GO" id="GO:0005741">
    <property type="term" value="C:mitochondrial outer membrane"/>
    <property type="evidence" value="ECO:0007669"/>
    <property type="project" value="UniProtKB-SubCell"/>
</dbReference>
<sequence length="143" mass="15849">MVQFVLLPEHGYIPLLVVLMGFVNVWAGMKVGKARKKYNIEYPQMYAEQSDKNAKAFNCVQRAHQNMVENLPIFFALLFVSAVFRPGIAAIAGFVRILGFIAYVRGYSTGDPKSRSQGFFGYFGMLASLGLAVEGSLRMLGVL</sequence>
<accession>K3WGK6</accession>
<protein>
    <recommendedName>
        <fullName evidence="18">Glutathione S-transferase 3, mitochondrial</fullName>
        <ecNumber evidence="15">4.4.1.20</ecNumber>
    </recommendedName>
    <alternativeName>
        <fullName evidence="19">Glutathione peroxidase MGST3</fullName>
    </alternativeName>
    <alternativeName>
        <fullName evidence="20">LTC4 synthase MGST3</fullName>
    </alternativeName>
</protein>
<evidence type="ECO:0000256" key="7">
    <source>
        <dbReference type="ARBA" id="ARBA00023098"/>
    </source>
</evidence>
<evidence type="ECO:0000256" key="17">
    <source>
        <dbReference type="ARBA" id="ARBA00051411"/>
    </source>
</evidence>
<keyword evidence="4" id="KW-1000">Mitochondrion outer membrane</keyword>
<evidence type="ECO:0000256" key="9">
    <source>
        <dbReference type="ARBA" id="ARBA00023136"/>
    </source>
</evidence>
<dbReference type="EC" id="4.4.1.20" evidence="15"/>
<dbReference type="GO" id="GO:0006691">
    <property type="term" value="P:leukotriene metabolic process"/>
    <property type="evidence" value="ECO:0007669"/>
    <property type="project" value="UniProtKB-ARBA"/>
</dbReference>
<dbReference type="InParanoid" id="K3WGK6"/>
<evidence type="ECO:0000256" key="19">
    <source>
        <dbReference type="ARBA" id="ARBA00075145"/>
    </source>
</evidence>
<dbReference type="VEuPathDB" id="FungiDB:PYU1_G004087"/>
<evidence type="ECO:0000313" key="22">
    <source>
        <dbReference type="EnsemblProtists" id="PYU1_T004097"/>
    </source>
</evidence>
<comment type="subcellular location">
    <subcellularLocation>
        <location evidence="1">Mitochondrion outer membrane</location>
        <topology evidence="1">Multi-pass membrane protein</topology>
    </subcellularLocation>
</comment>
<dbReference type="EMBL" id="GL376567">
    <property type="status" value="NOT_ANNOTATED_CDS"/>
    <property type="molecule type" value="Genomic_DNA"/>
</dbReference>
<dbReference type="PANTHER" id="PTHR10250">
    <property type="entry name" value="MICROSOMAL GLUTATHIONE S-TRANSFERASE"/>
    <property type="match status" value="1"/>
</dbReference>
<name>K3WGK6_GLOUD</name>
<dbReference type="Pfam" id="PF01124">
    <property type="entry name" value="MAPEG"/>
    <property type="match status" value="1"/>
</dbReference>
<keyword evidence="3 21" id="KW-0812">Transmembrane</keyword>
<dbReference type="PANTHER" id="PTHR10250:SF26">
    <property type="entry name" value="GLUTATHIONE S-TRANSFERASE 3, MITOCHONDRIAL"/>
    <property type="match status" value="1"/>
</dbReference>
<dbReference type="GO" id="GO:0004464">
    <property type="term" value="F:leukotriene-C4 synthase activity"/>
    <property type="evidence" value="ECO:0007669"/>
    <property type="project" value="UniProtKB-EC"/>
</dbReference>
<evidence type="ECO:0000256" key="6">
    <source>
        <dbReference type="ARBA" id="ARBA00023002"/>
    </source>
</evidence>
<keyword evidence="5 21" id="KW-1133">Transmembrane helix</keyword>
<comment type="pathway">
    <text evidence="13">Lipid metabolism; leukotriene C4 biosynthesis.</text>
</comment>
<comment type="pathway">
    <text evidence="14">Lipid metabolism; arachidonate metabolism.</text>
</comment>
<evidence type="ECO:0000256" key="13">
    <source>
        <dbReference type="ARBA" id="ARBA00037884"/>
    </source>
</evidence>
<proteinExistence type="predicted"/>
<evidence type="ECO:0000256" key="15">
    <source>
        <dbReference type="ARBA" id="ARBA00039056"/>
    </source>
</evidence>
<keyword evidence="7" id="KW-0443">Lipid metabolism</keyword>
<dbReference type="GO" id="GO:0005783">
    <property type="term" value="C:endoplasmic reticulum"/>
    <property type="evidence" value="ECO:0007669"/>
    <property type="project" value="TreeGrafter"/>
</dbReference>
<dbReference type="Proteomes" id="UP000019132">
    <property type="component" value="Unassembled WGS sequence"/>
</dbReference>
<evidence type="ECO:0000256" key="21">
    <source>
        <dbReference type="SAM" id="Phobius"/>
    </source>
</evidence>
<dbReference type="HOGENOM" id="CLU_110291_1_0_1"/>
<comment type="catalytic activity">
    <reaction evidence="17">
        <text>15-deoxy-Delta(12,14)-prostaglandin J2 + glutathione = 15-deoxy-Delta(12,14)-prostaglandin J2-S-(R)-glutathione</text>
        <dbReference type="Rhea" id="RHEA:75963"/>
        <dbReference type="ChEBI" id="CHEBI:57925"/>
        <dbReference type="ChEBI" id="CHEBI:85236"/>
        <dbReference type="ChEBI" id="CHEBI:194498"/>
    </reaction>
    <physiologicalReaction direction="left-to-right" evidence="17">
        <dbReference type="Rhea" id="RHEA:75964"/>
    </physiologicalReaction>
</comment>
<keyword evidence="8" id="KW-0496">Mitochondrion</keyword>
<keyword evidence="2" id="KW-0808">Transferase</keyword>
<evidence type="ECO:0000256" key="18">
    <source>
        <dbReference type="ARBA" id="ARBA00069748"/>
    </source>
</evidence>
<reference evidence="23" key="1">
    <citation type="journal article" date="2010" name="Genome Biol.">
        <title>Genome sequence of the necrotrophic plant pathogen Pythium ultimum reveals original pathogenicity mechanisms and effector repertoire.</title>
        <authorList>
            <person name="Levesque C.A."/>
            <person name="Brouwer H."/>
            <person name="Cano L."/>
            <person name="Hamilton J.P."/>
            <person name="Holt C."/>
            <person name="Huitema E."/>
            <person name="Raffaele S."/>
            <person name="Robideau G.P."/>
            <person name="Thines M."/>
            <person name="Win J."/>
            <person name="Zerillo M.M."/>
            <person name="Beakes G.W."/>
            <person name="Boore J.L."/>
            <person name="Busam D."/>
            <person name="Dumas B."/>
            <person name="Ferriera S."/>
            <person name="Fuerstenberg S.I."/>
            <person name="Gachon C.M."/>
            <person name="Gaulin E."/>
            <person name="Govers F."/>
            <person name="Grenville-Briggs L."/>
            <person name="Horner N."/>
            <person name="Hostetler J."/>
            <person name="Jiang R.H."/>
            <person name="Johnson J."/>
            <person name="Krajaejun T."/>
            <person name="Lin H."/>
            <person name="Meijer H.J."/>
            <person name="Moore B."/>
            <person name="Morris P."/>
            <person name="Phuntmart V."/>
            <person name="Puiu D."/>
            <person name="Shetty J."/>
            <person name="Stajich J.E."/>
            <person name="Tripathy S."/>
            <person name="Wawra S."/>
            <person name="van West P."/>
            <person name="Whitty B.R."/>
            <person name="Coutinho P.M."/>
            <person name="Henrissat B."/>
            <person name="Martin F."/>
            <person name="Thomas P.D."/>
            <person name="Tyler B.M."/>
            <person name="De Vries R.P."/>
            <person name="Kamoun S."/>
            <person name="Yandell M."/>
            <person name="Tisserat N."/>
            <person name="Buell C.R."/>
        </authorList>
    </citation>
    <scope>NUCLEOTIDE SEQUENCE</scope>
    <source>
        <strain evidence="23">DAOM:BR144</strain>
    </source>
</reference>
<evidence type="ECO:0000256" key="16">
    <source>
        <dbReference type="ARBA" id="ARBA00049298"/>
    </source>
</evidence>
<feature type="transmembrane region" description="Helical" evidence="21">
    <location>
        <begin position="119"/>
        <end position="137"/>
    </location>
</feature>
<reference evidence="22" key="3">
    <citation type="submission" date="2015-02" db="UniProtKB">
        <authorList>
            <consortium name="EnsemblProtists"/>
        </authorList>
    </citation>
    <scope>IDENTIFICATION</scope>
    <source>
        <strain evidence="22">DAOM BR144</strain>
    </source>
</reference>
<evidence type="ECO:0000313" key="23">
    <source>
        <dbReference type="Proteomes" id="UP000019132"/>
    </source>
</evidence>
<dbReference type="STRING" id="431595.K3WGK6"/>
<dbReference type="eggNOG" id="ENOG502S4E5">
    <property type="taxonomic scope" value="Eukaryota"/>
</dbReference>
<evidence type="ECO:0000256" key="8">
    <source>
        <dbReference type="ARBA" id="ARBA00023128"/>
    </source>
</evidence>
<comment type="catalytic activity">
    <reaction evidence="16">
        <text>leukotriene C4 = leukotriene A4 + glutathione</text>
        <dbReference type="Rhea" id="RHEA:17617"/>
        <dbReference type="ChEBI" id="CHEBI:57463"/>
        <dbReference type="ChEBI" id="CHEBI:57925"/>
        <dbReference type="ChEBI" id="CHEBI:57973"/>
        <dbReference type="EC" id="4.4.1.20"/>
    </reaction>
    <physiologicalReaction direction="right-to-left" evidence="16">
        <dbReference type="Rhea" id="RHEA:17619"/>
    </physiologicalReaction>
</comment>
<dbReference type="InterPro" id="IPR023352">
    <property type="entry name" value="MAPEG-like_dom_sf"/>
</dbReference>
<organism evidence="22 23">
    <name type="scientific">Globisporangium ultimum (strain ATCC 200006 / CBS 805.95 / DAOM BR144)</name>
    <name type="common">Pythium ultimum</name>
    <dbReference type="NCBI Taxonomy" id="431595"/>
    <lineage>
        <taxon>Eukaryota</taxon>
        <taxon>Sar</taxon>
        <taxon>Stramenopiles</taxon>
        <taxon>Oomycota</taxon>
        <taxon>Peronosporomycetes</taxon>
        <taxon>Pythiales</taxon>
        <taxon>Pythiaceae</taxon>
        <taxon>Globisporangium</taxon>
    </lineage>
</organism>
<evidence type="ECO:0000256" key="4">
    <source>
        <dbReference type="ARBA" id="ARBA00022787"/>
    </source>
</evidence>